<dbReference type="GO" id="GO:0006313">
    <property type="term" value="P:DNA transposition"/>
    <property type="evidence" value="ECO:0007669"/>
    <property type="project" value="InterPro"/>
</dbReference>
<reference evidence="3" key="1">
    <citation type="journal article" date="2018" name="Front. Microbiol.">
        <title>Genome-Based Analysis Reveals the Taxonomy and Diversity of the Family Idiomarinaceae.</title>
        <authorList>
            <person name="Liu Y."/>
            <person name="Lai Q."/>
            <person name="Shao Z."/>
        </authorList>
    </citation>
    <scope>NUCLEOTIDE SEQUENCE [LARGE SCALE GENOMIC DNA]</scope>
    <source>
        <strain evidence="3">GBPy7</strain>
    </source>
</reference>
<dbReference type="OrthoDB" id="9810995at2"/>
<dbReference type="AlphaFoldDB" id="A0A432VPV0"/>
<dbReference type="InterPro" id="IPR009057">
    <property type="entry name" value="Homeodomain-like_sf"/>
</dbReference>
<evidence type="ECO:0000313" key="2">
    <source>
        <dbReference type="EMBL" id="RUO18178.1"/>
    </source>
</evidence>
<dbReference type="InterPro" id="IPR002514">
    <property type="entry name" value="Transposase_8"/>
</dbReference>
<dbReference type="Pfam" id="PF01527">
    <property type="entry name" value="HTH_Tnp_1"/>
    <property type="match status" value="1"/>
</dbReference>
<dbReference type="EMBL" id="PIPJ01000015">
    <property type="protein sequence ID" value="RUO18178.1"/>
    <property type="molecule type" value="Genomic_DNA"/>
</dbReference>
<organism evidence="2 3">
    <name type="scientific">Aliidiomarina iranensis</name>
    <dbReference type="NCBI Taxonomy" id="1434071"/>
    <lineage>
        <taxon>Bacteria</taxon>
        <taxon>Pseudomonadati</taxon>
        <taxon>Pseudomonadota</taxon>
        <taxon>Gammaproteobacteria</taxon>
        <taxon>Alteromonadales</taxon>
        <taxon>Idiomarinaceae</taxon>
        <taxon>Aliidiomarina</taxon>
    </lineage>
</organism>
<dbReference type="PANTHER" id="PTHR33215">
    <property type="entry name" value="PROTEIN DISTAL ANTENNA"/>
    <property type="match status" value="1"/>
</dbReference>
<dbReference type="GO" id="GO:0003677">
    <property type="term" value="F:DNA binding"/>
    <property type="evidence" value="ECO:0007669"/>
    <property type="project" value="InterPro"/>
</dbReference>
<sequence>MTNRTRPTFSPEFRLEAAQLVVEKGYSIREAAKAMNVAKSTMESWVRQLRKELNGVPVKATPMTPDQLKIRELEKRIKQIEMEKDILKKASVDSSYQRNTLINHV</sequence>
<comment type="similarity">
    <text evidence="1">Belongs to the transposase 8 family.</text>
</comment>
<protein>
    <recommendedName>
        <fullName evidence="4">Transposase</fullName>
    </recommendedName>
</protein>
<accession>A0A432VPV0</accession>
<dbReference type="SUPFAM" id="SSF46689">
    <property type="entry name" value="Homeodomain-like"/>
    <property type="match status" value="1"/>
</dbReference>
<keyword evidence="3" id="KW-1185">Reference proteome</keyword>
<evidence type="ECO:0008006" key="4">
    <source>
        <dbReference type="Google" id="ProtNLM"/>
    </source>
</evidence>
<dbReference type="Proteomes" id="UP000288395">
    <property type="component" value="Unassembled WGS sequence"/>
</dbReference>
<dbReference type="GO" id="GO:0004803">
    <property type="term" value="F:transposase activity"/>
    <property type="evidence" value="ECO:0007669"/>
    <property type="project" value="InterPro"/>
</dbReference>
<evidence type="ECO:0000313" key="3">
    <source>
        <dbReference type="Proteomes" id="UP000288395"/>
    </source>
</evidence>
<dbReference type="PANTHER" id="PTHR33215:SF12">
    <property type="entry name" value="TRANSPOSASE INSN FOR INSERTION SEQUENCE ELEMENT IS911A-RELATED"/>
    <property type="match status" value="1"/>
</dbReference>
<proteinExistence type="inferred from homology"/>
<gene>
    <name evidence="2" type="ORF">CWE08_11880</name>
</gene>
<dbReference type="InterPro" id="IPR051839">
    <property type="entry name" value="RD_transcriptional_regulator"/>
</dbReference>
<name>A0A432VPV0_9GAMM</name>
<dbReference type="Gene3D" id="1.10.10.60">
    <property type="entry name" value="Homeodomain-like"/>
    <property type="match status" value="1"/>
</dbReference>
<evidence type="ECO:0000256" key="1">
    <source>
        <dbReference type="ARBA" id="ARBA00009964"/>
    </source>
</evidence>
<comment type="caution">
    <text evidence="2">The sequence shown here is derived from an EMBL/GenBank/DDBJ whole genome shotgun (WGS) entry which is preliminary data.</text>
</comment>